<evidence type="ECO:0000256" key="1">
    <source>
        <dbReference type="ARBA" id="ARBA00022737"/>
    </source>
</evidence>
<dbReference type="InterPro" id="IPR036680">
    <property type="entry name" value="SPOR-like_sf"/>
</dbReference>
<protein>
    <recommendedName>
        <fullName evidence="5">SPOR domain-containing protein</fullName>
    </recommendedName>
</protein>
<dbReference type="PANTHER" id="PTHR44858">
    <property type="entry name" value="TETRATRICOPEPTIDE REPEAT PROTEIN 6"/>
    <property type="match status" value="1"/>
</dbReference>
<evidence type="ECO:0000259" key="5">
    <source>
        <dbReference type="PROSITE" id="PS51724"/>
    </source>
</evidence>
<dbReference type="InterPro" id="IPR019734">
    <property type="entry name" value="TPR_rpt"/>
</dbReference>
<dbReference type="Proteomes" id="UP000468901">
    <property type="component" value="Unassembled WGS sequence"/>
</dbReference>
<dbReference type="Pfam" id="PF05036">
    <property type="entry name" value="SPOR"/>
    <property type="match status" value="1"/>
</dbReference>
<dbReference type="Pfam" id="PF13181">
    <property type="entry name" value="TPR_8"/>
    <property type="match status" value="1"/>
</dbReference>
<keyword evidence="4" id="KW-0732">Signal</keyword>
<comment type="caution">
    <text evidence="6">The sequence shown here is derived from an EMBL/GenBank/DDBJ whole genome shotgun (WGS) entry which is preliminary data.</text>
</comment>
<keyword evidence="2 3" id="KW-0802">TPR repeat</keyword>
<proteinExistence type="predicted"/>
<dbReference type="PROSITE" id="PS51724">
    <property type="entry name" value="SPOR"/>
    <property type="match status" value="1"/>
</dbReference>
<keyword evidence="7" id="KW-1185">Reference proteome</keyword>
<dbReference type="InterPro" id="IPR050498">
    <property type="entry name" value="Ycf3"/>
</dbReference>
<dbReference type="RefSeq" id="WP_152216476.1">
    <property type="nucleotide sequence ID" value="NZ_WESC01000009.1"/>
</dbReference>
<feature type="chain" id="PRO_5026678749" description="SPOR domain-containing protein" evidence="4">
    <location>
        <begin position="32"/>
        <end position="373"/>
    </location>
</feature>
<dbReference type="InterPro" id="IPR013105">
    <property type="entry name" value="TPR_2"/>
</dbReference>
<dbReference type="Pfam" id="PF07719">
    <property type="entry name" value="TPR_2"/>
    <property type="match status" value="1"/>
</dbReference>
<organism evidence="6 7">
    <name type="scientific">Parvibaculum sedimenti</name>
    <dbReference type="NCBI Taxonomy" id="2608632"/>
    <lineage>
        <taxon>Bacteria</taxon>
        <taxon>Pseudomonadati</taxon>
        <taxon>Pseudomonadota</taxon>
        <taxon>Alphaproteobacteria</taxon>
        <taxon>Hyphomicrobiales</taxon>
        <taxon>Parvibaculaceae</taxon>
        <taxon>Parvibaculum</taxon>
    </lineage>
</organism>
<evidence type="ECO:0000256" key="2">
    <source>
        <dbReference type="ARBA" id="ARBA00022803"/>
    </source>
</evidence>
<keyword evidence="1" id="KW-0677">Repeat</keyword>
<feature type="repeat" description="TPR" evidence="3">
    <location>
        <begin position="122"/>
        <end position="155"/>
    </location>
</feature>
<evidence type="ECO:0000256" key="3">
    <source>
        <dbReference type="PROSITE-ProRule" id="PRU00339"/>
    </source>
</evidence>
<sequence length="373" mass="39403">MRRLNARHLASGTGLALFWAALLLLPGSADAAPPNMTPPRASASGIDADFDSANRSIDSGRYEDAVAALNHAIDSGLLDKRRLALAYHHRGIARQKLGLQSLARDDYTRALDLGTLPKDVAARAYYNRGIADVAAGNTLAAEADYTKAIDLAPDHGAAYHNRANLERERRDYPTAIRDYGAAIQRISGDQRKLPLFGRALAYERSGNVTAAVADLKEALAIDPNYAPARERLAALGEPVTAGSSEVKLASADGWNTTAIRAAPPVTTAPVQAVPAKTTALEPAEAAPPRSGTGRYRMQLGAFRKHSSAAKAWAEAERGNASLAALDHNIDAADLGPKGVWYRLQAGSFQTAAEARARCADLGAKGVACVVVAR</sequence>
<dbReference type="SUPFAM" id="SSF48452">
    <property type="entry name" value="TPR-like"/>
    <property type="match status" value="1"/>
</dbReference>
<dbReference type="Gene3D" id="3.30.70.1070">
    <property type="entry name" value="Sporulation related repeat"/>
    <property type="match status" value="1"/>
</dbReference>
<dbReference type="SMART" id="SM00028">
    <property type="entry name" value="TPR"/>
    <property type="match status" value="4"/>
</dbReference>
<evidence type="ECO:0000313" key="7">
    <source>
        <dbReference type="Proteomes" id="UP000468901"/>
    </source>
</evidence>
<dbReference type="PROSITE" id="PS50005">
    <property type="entry name" value="TPR"/>
    <property type="match status" value="1"/>
</dbReference>
<dbReference type="InterPro" id="IPR011990">
    <property type="entry name" value="TPR-like_helical_dom_sf"/>
</dbReference>
<evidence type="ECO:0000256" key="4">
    <source>
        <dbReference type="SAM" id="SignalP"/>
    </source>
</evidence>
<dbReference type="AlphaFoldDB" id="A0A6N6VK42"/>
<accession>A0A6N6VK42</accession>
<dbReference type="SUPFAM" id="SSF110997">
    <property type="entry name" value="Sporulation related repeat"/>
    <property type="match status" value="1"/>
</dbReference>
<name>A0A6N6VK42_9HYPH</name>
<dbReference type="InterPro" id="IPR007730">
    <property type="entry name" value="SPOR-like_dom"/>
</dbReference>
<gene>
    <name evidence="6" type="ORF">F2P47_11350</name>
</gene>
<dbReference type="PANTHER" id="PTHR44858:SF1">
    <property type="entry name" value="UDP-N-ACETYLGLUCOSAMINE--PEPTIDE N-ACETYLGLUCOSAMINYLTRANSFERASE SPINDLY-RELATED"/>
    <property type="match status" value="1"/>
</dbReference>
<evidence type="ECO:0000313" key="6">
    <source>
        <dbReference type="EMBL" id="KAB7739667.1"/>
    </source>
</evidence>
<dbReference type="Gene3D" id="1.25.40.10">
    <property type="entry name" value="Tetratricopeptide repeat domain"/>
    <property type="match status" value="3"/>
</dbReference>
<dbReference type="GO" id="GO:0042834">
    <property type="term" value="F:peptidoglycan binding"/>
    <property type="evidence" value="ECO:0007669"/>
    <property type="project" value="InterPro"/>
</dbReference>
<reference evidence="6 7" key="1">
    <citation type="submission" date="2019-09" db="EMBL/GenBank/DDBJ databases">
        <title>Parvibaculum sedimenti sp. nov., isolated from sediment.</title>
        <authorList>
            <person name="Wang Y."/>
        </authorList>
    </citation>
    <scope>NUCLEOTIDE SEQUENCE [LARGE SCALE GENOMIC DNA]</scope>
    <source>
        <strain evidence="6 7">HXT-9</strain>
    </source>
</reference>
<feature type="domain" description="SPOR" evidence="5">
    <location>
        <begin position="289"/>
        <end position="373"/>
    </location>
</feature>
<dbReference type="EMBL" id="WESC01000009">
    <property type="protein sequence ID" value="KAB7739667.1"/>
    <property type="molecule type" value="Genomic_DNA"/>
</dbReference>
<feature type="signal peptide" evidence="4">
    <location>
        <begin position="1"/>
        <end position="31"/>
    </location>
</feature>